<dbReference type="Pfam" id="PF02900">
    <property type="entry name" value="LigB"/>
    <property type="match status" value="1"/>
</dbReference>
<dbReference type="STRING" id="1122240.GCA_000620105_00329"/>
<dbReference type="KEGG" id="maer:DAI18_11485"/>
<organism evidence="7 8">
    <name type="scientific">Microvirgula aerodenitrificans</name>
    <dbReference type="NCBI Taxonomy" id="57480"/>
    <lineage>
        <taxon>Bacteria</taxon>
        <taxon>Pseudomonadati</taxon>
        <taxon>Pseudomonadota</taxon>
        <taxon>Betaproteobacteria</taxon>
        <taxon>Neisseriales</taxon>
        <taxon>Aquaspirillaceae</taxon>
        <taxon>Microvirgula</taxon>
    </lineage>
</organism>
<evidence type="ECO:0000256" key="4">
    <source>
        <dbReference type="ARBA" id="ARBA00022833"/>
    </source>
</evidence>
<protein>
    <submittedName>
        <fullName evidence="7">Dioxygenase</fullName>
    </submittedName>
</protein>
<feature type="domain" description="Extradiol ring-cleavage dioxygenase class III enzyme subunit B" evidence="6">
    <location>
        <begin position="35"/>
        <end position="234"/>
    </location>
</feature>
<dbReference type="Gene3D" id="3.40.830.10">
    <property type="entry name" value="LigB-like"/>
    <property type="match status" value="1"/>
</dbReference>
<dbReference type="Proteomes" id="UP000244173">
    <property type="component" value="Chromosome"/>
</dbReference>
<reference evidence="7 8" key="1">
    <citation type="submission" date="2018-04" db="EMBL/GenBank/DDBJ databases">
        <title>Denitrifier Microvirgula.</title>
        <authorList>
            <person name="Anderson E."/>
            <person name="Jang J."/>
            <person name="Ishii S."/>
        </authorList>
    </citation>
    <scope>NUCLEOTIDE SEQUENCE [LARGE SCALE GENOMIC DNA]</scope>
    <source>
        <strain evidence="7 8">BE2.4</strain>
    </source>
</reference>
<dbReference type="RefSeq" id="WP_107889473.1">
    <property type="nucleotide sequence ID" value="NZ_CP028519.1"/>
</dbReference>
<dbReference type="PANTHER" id="PTHR30096:SF0">
    <property type="entry name" value="4,5-DOPA DIOXYGENASE EXTRADIOL-LIKE PROTEIN"/>
    <property type="match status" value="1"/>
</dbReference>
<dbReference type="InterPro" id="IPR004183">
    <property type="entry name" value="Xdiol_dOase_suB"/>
</dbReference>
<evidence type="ECO:0000313" key="8">
    <source>
        <dbReference type="Proteomes" id="UP000244173"/>
    </source>
</evidence>
<dbReference type="AlphaFoldDB" id="A0A2S0PB20"/>
<dbReference type="CDD" id="cd07363">
    <property type="entry name" value="45_DOPA_Dioxygenase"/>
    <property type="match status" value="1"/>
</dbReference>
<dbReference type="PIRSF" id="PIRSF006157">
    <property type="entry name" value="Doxgns_DODA"/>
    <property type="match status" value="1"/>
</dbReference>
<keyword evidence="8" id="KW-1185">Reference proteome</keyword>
<comment type="cofactor">
    <cofactor evidence="1">
        <name>Zn(2+)</name>
        <dbReference type="ChEBI" id="CHEBI:29105"/>
    </cofactor>
</comment>
<dbReference type="GO" id="GO:0016702">
    <property type="term" value="F:oxidoreductase activity, acting on single donors with incorporation of molecular oxygen, incorporation of two atoms of oxygen"/>
    <property type="evidence" value="ECO:0007669"/>
    <property type="project" value="UniProtKB-ARBA"/>
</dbReference>
<gene>
    <name evidence="7" type="ORF">DAI18_11485</name>
</gene>
<evidence type="ECO:0000256" key="1">
    <source>
        <dbReference type="ARBA" id="ARBA00001947"/>
    </source>
</evidence>
<evidence type="ECO:0000256" key="3">
    <source>
        <dbReference type="ARBA" id="ARBA00022723"/>
    </source>
</evidence>
<comment type="similarity">
    <text evidence="2">Belongs to the DODA-type extradiol aromatic ring-opening dioxygenase family.</text>
</comment>
<sequence length="267" mass="28063">MPLPVLFVSHGAPTFALEPGRAGALLADIGRRLPPVSAVLVLSPHWMSAGGVRVGHAAEPETLHDFGGFPHALYALRYPAPGHPALAARTLTLLRQAGIPAEADPVRGLDHGAWVPLMHLLPQATVPVFQVSLPHPLDPAGALRLGQVLAPLRDEGVLIVASGGMTHNLFEFRRHGDDAGYVGDFTRWVRTAVLTGDVPGLLDYRRLAPQAARAHPSEEHFLPLLVALGAGGSNAPVTVIDGGITDGVLSMESYLIGHGAEPAIPQL</sequence>
<keyword evidence="4" id="KW-0862">Zinc</keyword>
<dbReference type="InterPro" id="IPR014436">
    <property type="entry name" value="Extradiol_dOase_DODA"/>
</dbReference>
<proteinExistence type="inferred from homology"/>
<dbReference type="OrthoDB" id="9790889at2"/>
<dbReference type="SUPFAM" id="SSF53213">
    <property type="entry name" value="LigB-like"/>
    <property type="match status" value="1"/>
</dbReference>
<dbReference type="EMBL" id="CP028519">
    <property type="protein sequence ID" value="AVY94594.1"/>
    <property type="molecule type" value="Genomic_DNA"/>
</dbReference>
<keyword evidence="7" id="KW-0223">Dioxygenase</keyword>
<dbReference type="PANTHER" id="PTHR30096">
    <property type="entry name" value="4,5-DOPA DIOXYGENASE EXTRADIOL-LIKE PROTEIN"/>
    <property type="match status" value="1"/>
</dbReference>
<accession>A0A2S0PB20</accession>
<dbReference type="GO" id="GO:0008270">
    <property type="term" value="F:zinc ion binding"/>
    <property type="evidence" value="ECO:0007669"/>
    <property type="project" value="InterPro"/>
</dbReference>
<keyword evidence="5" id="KW-0560">Oxidoreductase</keyword>
<evidence type="ECO:0000313" key="7">
    <source>
        <dbReference type="EMBL" id="AVY94594.1"/>
    </source>
</evidence>
<dbReference type="GO" id="GO:0008198">
    <property type="term" value="F:ferrous iron binding"/>
    <property type="evidence" value="ECO:0007669"/>
    <property type="project" value="InterPro"/>
</dbReference>
<keyword evidence="3" id="KW-0479">Metal-binding</keyword>
<evidence type="ECO:0000256" key="2">
    <source>
        <dbReference type="ARBA" id="ARBA00007581"/>
    </source>
</evidence>
<evidence type="ECO:0000259" key="6">
    <source>
        <dbReference type="Pfam" id="PF02900"/>
    </source>
</evidence>
<name>A0A2S0PB20_9NEIS</name>
<evidence type="ECO:0000256" key="5">
    <source>
        <dbReference type="ARBA" id="ARBA00023002"/>
    </source>
</evidence>